<dbReference type="EMBL" id="GBRH01233965">
    <property type="protein sequence ID" value="JAD63930.1"/>
    <property type="molecule type" value="Transcribed_RNA"/>
</dbReference>
<reference evidence="1" key="1">
    <citation type="submission" date="2014-09" db="EMBL/GenBank/DDBJ databases">
        <authorList>
            <person name="Magalhaes I.L.F."/>
            <person name="Oliveira U."/>
            <person name="Santos F.R."/>
            <person name="Vidigal T.H.D.A."/>
            <person name="Brescovit A.D."/>
            <person name="Santos A.J."/>
        </authorList>
    </citation>
    <scope>NUCLEOTIDE SEQUENCE</scope>
    <source>
        <tissue evidence="1">Shoot tissue taken approximately 20 cm above the soil surface</tissue>
    </source>
</reference>
<sequence length="21" mass="2347">MLDLAIKQASRLALSDEKSTR</sequence>
<accession>A0A0A9BS06</accession>
<protein>
    <submittedName>
        <fullName evidence="1">Uncharacterized protein</fullName>
    </submittedName>
</protein>
<name>A0A0A9BS06_ARUDO</name>
<organism evidence="1">
    <name type="scientific">Arundo donax</name>
    <name type="common">Giant reed</name>
    <name type="synonym">Donax arundinaceus</name>
    <dbReference type="NCBI Taxonomy" id="35708"/>
    <lineage>
        <taxon>Eukaryota</taxon>
        <taxon>Viridiplantae</taxon>
        <taxon>Streptophyta</taxon>
        <taxon>Embryophyta</taxon>
        <taxon>Tracheophyta</taxon>
        <taxon>Spermatophyta</taxon>
        <taxon>Magnoliopsida</taxon>
        <taxon>Liliopsida</taxon>
        <taxon>Poales</taxon>
        <taxon>Poaceae</taxon>
        <taxon>PACMAD clade</taxon>
        <taxon>Arundinoideae</taxon>
        <taxon>Arundineae</taxon>
        <taxon>Arundo</taxon>
    </lineage>
</organism>
<reference evidence="1" key="2">
    <citation type="journal article" date="2015" name="Data Brief">
        <title>Shoot transcriptome of the giant reed, Arundo donax.</title>
        <authorList>
            <person name="Barrero R.A."/>
            <person name="Guerrero F.D."/>
            <person name="Moolhuijzen P."/>
            <person name="Goolsby J.A."/>
            <person name="Tidwell J."/>
            <person name="Bellgard S.E."/>
            <person name="Bellgard M.I."/>
        </authorList>
    </citation>
    <scope>NUCLEOTIDE SEQUENCE</scope>
    <source>
        <tissue evidence="1">Shoot tissue taken approximately 20 cm above the soil surface</tissue>
    </source>
</reference>
<evidence type="ECO:0000313" key="1">
    <source>
        <dbReference type="EMBL" id="JAD63930.1"/>
    </source>
</evidence>
<dbReference type="AlphaFoldDB" id="A0A0A9BS06"/>
<proteinExistence type="predicted"/>